<dbReference type="Proteomes" id="UP000270094">
    <property type="component" value="Unassembled WGS sequence"/>
</dbReference>
<dbReference type="EMBL" id="UYYB01014118">
    <property type="protein sequence ID" value="VDM69929.1"/>
    <property type="molecule type" value="Genomic_DNA"/>
</dbReference>
<protein>
    <submittedName>
        <fullName evidence="1">Uncharacterized protein</fullName>
    </submittedName>
</protein>
<evidence type="ECO:0000313" key="2">
    <source>
        <dbReference type="Proteomes" id="UP000270094"/>
    </source>
</evidence>
<reference evidence="1 2" key="1">
    <citation type="submission" date="2018-11" db="EMBL/GenBank/DDBJ databases">
        <authorList>
            <consortium name="Pathogen Informatics"/>
        </authorList>
    </citation>
    <scope>NUCLEOTIDE SEQUENCE [LARGE SCALE GENOMIC DNA]</scope>
</reference>
<gene>
    <name evidence="1" type="ORF">SVUK_LOCUS4927</name>
</gene>
<name>A0A3P7ISA0_STRVU</name>
<dbReference type="AlphaFoldDB" id="A0A3P7ISA0"/>
<accession>A0A3P7ISA0</accession>
<proteinExistence type="predicted"/>
<sequence length="118" mass="12648">MEFEVETAALKVSFQLAESVNDLLAIADENSDVVGLLFAHPKGRESKREELSSPRTKTPFAQLAPAKSSSRILSDAVVQPAAKAEAIRLFDGPCHFLPPVSHLAPIFIAQCLAPPPSV</sequence>
<keyword evidence="2" id="KW-1185">Reference proteome</keyword>
<evidence type="ECO:0000313" key="1">
    <source>
        <dbReference type="EMBL" id="VDM69929.1"/>
    </source>
</evidence>
<organism evidence="1 2">
    <name type="scientific">Strongylus vulgaris</name>
    <name type="common">Blood worm</name>
    <dbReference type="NCBI Taxonomy" id="40348"/>
    <lineage>
        <taxon>Eukaryota</taxon>
        <taxon>Metazoa</taxon>
        <taxon>Ecdysozoa</taxon>
        <taxon>Nematoda</taxon>
        <taxon>Chromadorea</taxon>
        <taxon>Rhabditida</taxon>
        <taxon>Rhabditina</taxon>
        <taxon>Rhabditomorpha</taxon>
        <taxon>Strongyloidea</taxon>
        <taxon>Strongylidae</taxon>
        <taxon>Strongylus</taxon>
    </lineage>
</organism>
<dbReference type="OrthoDB" id="5843839at2759"/>